<evidence type="ECO:0000256" key="2">
    <source>
        <dbReference type="ARBA" id="ARBA00022490"/>
    </source>
</evidence>
<dbReference type="EMBL" id="AZGB01000005">
    <property type="protein sequence ID" value="KRM07585.1"/>
    <property type="molecule type" value="Genomic_DNA"/>
</dbReference>
<evidence type="ECO:0000256" key="3">
    <source>
        <dbReference type="ARBA" id="ARBA00022679"/>
    </source>
</evidence>
<dbReference type="GeneID" id="98318090"/>
<evidence type="ECO:0000256" key="9">
    <source>
        <dbReference type="NCBIfam" id="TIGR00152"/>
    </source>
</evidence>
<keyword evidence="6 8" id="KW-0067">ATP-binding</keyword>
<keyword evidence="3 8" id="KW-0808">Transferase</keyword>
<reference evidence="10 11" key="1">
    <citation type="journal article" date="2015" name="Genome Announc.">
        <title>Expanding the biotechnology potential of lactobacilli through comparative genomics of 213 strains and associated genera.</title>
        <authorList>
            <person name="Sun Z."/>
            <person name="Harris H.M."/>
            <person name="McCann A."/>
            <person name="Guo C."/>
            <person name="Argimon S."/>
            <person name="Zhang W."/>
            <person name="Yang X."/>
            <person name="Jeffery I.B."/>
            <person name="Cooney J.C."/>
            <person name="Kagawa T.F."/>
            <person name="Liu W."/>
            <person name="Song Y."/>
            <person name="Salvetti E."/>
            <person name="Wrobel A."/>
            <person name="Rasinkangas P."/>
            <person name="Parkhill J."/>
            <person name="Rea M.C."/>
            <person name="O'Sullivan O."/>
            <person name="Ritari J."/>
            <person name="Douillard F.P."/>
            <person name="Paul Ross R."/>
            <person name="Yang R."/>
            <person name="Briner A.E."/>
            <person name="Felis G.E."/>
            <person name="de Vos W.M."/>
            <person name="Barrangou R."/>
            <person name="Klaenhammer T.R."/>
            <person name="Caufield P.W."/>
            <person name="Cui Y."/>
            <person name="Zhang H."/>
            <person name="O'Toole P.W."/>
        </authorList>
    </citation>
    <scope>NUCLEOTIDE SEQUENCE [LARGE SCALE GENOMIC DNA]</scope>
    <source>
        <strain evidence="10 11">DSM 18630</strain>
    </source>
</reference>
<comment type="subcellular location">
    <subcellularLocation>
        <location evidence="8">Cytoplasm</location>
    </subcellularLocation>
</comment>
<dbReference type="GO" id="GO:0015937">
    <property type="term" value="P:coenzyme A biosynthetic process"/>
    <property type="evidence" value="ECO:0007669"/>
    <property type="project" value="UniProtKB-UniRule"/>
</dbReference>
<keyword evidence="5 8" id="KW-0418">Kinase</keyword>
<dbReference type="PANTHER" id="PTHR10695:SF46">
    <property type="entry name" value="BIFUNCTIONAL COENZYME A SYNTHASE-RELATED"/>
    <property type="match status" value="1"/>
</dbReference>
<dbReference type="STRING" id="1423750.FC89_GL000023"/>
<dbReference type="HAMAP" id="MF_00376">
    <property type="entry name" value="Dephospho_CoA_kinase"/>
    <property type="match status" value="1"/>
</dbReference>
<proteinExistence type="inferred from homology"/>
<dbReference type="InterPro" id="IPR027417">
    <property type="entry name" value="P-loop_NTPase"/>
</dbReference>
<dbReference type="Proteomes" id="UP000051451">
    <property type="component" value="Unassembled WGS sequence"/>
</dbReference>
<comment type="similarity">
    <text evidence="1 8">Belongs to the CoaE family.</text>
</comment>
<dbReference type="Gene3D" id="3.40.50.300">
    <property type="entry name" value="P-loop containing nucleotide triphosphate hydrolases"/>
    <property type="match status" value="1"/>
</dbReference>
<keyword evidence="11" id="KW-1185">Reference proteome</keyword>
<dbReference type="PATRIC" id="fig|1423750.3.peg.23"/>
<dbReference type="UniPathway" id="UPA00241">
    <property type="reaction ID" value="UER00356"/>
</dbReference>
<dbReference type="GO" id="GO:0004140">
    <property type="term" value="F:dephospho-CoA kinase activity"/>
    <property type="evidence" value="ECO:0007669"/>
    <property type="project" value="UniProtKB-UniRule"/>
</dbReference>
<dbReference type="GO" id="GO:0005524">
    <property type="term" value="F:ATP binding"/>
    <property type="evidence" value="ECO:0007669"/>
    <property type="project" value="UniProtKB-UniRule"/>
</dbReference>
<comment type="caution">
    <text evidence="10">The sequence shown here is derived from an EMBL/GenBank/DDBJ whole genome shotgun (WGS) entry which is preliminary data.</text>
</comment>
<keyword evidence="2 8" id="KW-0963">Cytoplasm</keyword>
<feature type="binding site" evidence="8">
    <location>
        <begin position="12"/>
        <end position="17"/>
    </location>
    <ligand>
        <name>ATP</name>
        <dbReference type="ChEBI" id="CHEBI:30616"/>
    </ligand>
</feature>
<dbReference type="GO" id="GO:0005737">
    <property type="term" value="C:cytoplasm"/>
    <property type="evidence" value="ECO:0007669"/>
    <property type="project" value="UniProtKB-SubCell"/>
</dbReference>
<dbReference type="PANTHER" id="PTHR10695">
    <property type="entry name" value="DEPHOSPHO-COA KINASE-RELATED"/>
    <property type="match status" value="1"/>
</dbReference>
<dbReference type="SUPFAM" id="SSF52540">
    <property type="entry name" value="P-loop containing nucleoside triphosphate hydrolases"/>
    <property type="match status" value="1"/>
</dbReference>
<protein>
    <recommendedName>
        <fullName evidence="8 9">Dephospho-CoA kinase</fullName>
        <ecNumber evidence="8 9">2.7.1.24</ecNumber>
    </recommendedName>
    <alternativeName>
        <fullName evidence="8">Dephosphocoenzyme A kinase</fullName>
    </alternativeName>
</protein>
<accession>A0A0R1VP83</accession>
<name>A0A0R1VP83_9LACO</name>
<evidence type="ECO:0000313" key="10">
    <source>
        <dbReference type="EMBL" id="KRM07585.1"/>
    </source>
</evidence>
<dbReference type="FunFam" id="3.40.50.300:FF:000991">
    <property type="entry name" value="Dephospho-CoA kinase"/>
    <property type="match status" value="1"/>
</dbReference>
<evidence type="ECO:0000256" key="4">
    <source>
        <dbReference type="ARBA" id="ARBA00022741"/>
    </source>
</evidence>
<dbReference type="PROSITE" id="PS51219">
    <property type="entry name" value="DPCK"/>
    <property type="match status" value="1"/>
</dbReference>
<evidence type="ECO:0000256" key="5">
    <source>
        <dbReference type="ARBA" id="ARBA00022777"/>
    </source>
</evidence>
<gene>
    <name evidence="8" type="primary">coaE</name>
    <name evidence="10" type="ORF">FC89_GL000023</name>
</gene>
<dbReference type="EC" id="2.7.1.24" evidence="8 9"/>
<dbReference type="CDD" id="cd02022">
    <property type="entry name" value="DPCK"/>
    <property type="match status" value="1"/>
</dbReference>
<evidence type="ECO:0000256" key="7">
    <source>
        <dbReference type="ARBA" id="ARBA00022993"/>
    </source>
</evidence>
<sequence>MTYVLGLTGGIASGKSTVAKILSENGAEIIDADQIARQVVVPGTIGLKQITQVFGTKILTTTGQLNRKKLGEIVFSNPDDLKKLTAITAPLIRRELKLQLAKLQQQQVKLVVLMIPLLFETGYQTWCDETLSVTLPLKLQLQRLQQRDQLTTAAAQARIATQMSGKKRDQLADTVIDNSQGIGALEKQVIKWLQERNLT</sequence>
<organism evidence="10 11">
    <name type="scientific">Liquorilactobacillus ghanensis DSM 18630</name>
    <dbReference type="NCBI Taxonomy" id="1423750"/>
    <lineage>
        <taxon>Bacteria</taxon>
        <taxon>Bacillati</taxon>
        <taxon>Bacillota</taxon>
        <taxon>Bacilli</taxon>
        <taxon>Lactobacillales</taxon>
        <taxon>Lactobacillaceae</taxon>
        <taxon>Liquorilactobacillus</taxon>
    </lineage>
</organism>
<keyword evidence="4 8" id="KW-0547">Nucleotide-binding</keyword>
<evidence type="ECO:0000313" key="11">
    <source>
        <dbReference type="Proteomes" id="UP000051451"/>
    </source>
</evidence>
<dbReference type="AlphaFoldDB" id="A0A0R1VP83"/>
<evidence type="ECO:0000256" key="1">
    <source>
        <dbReference type="ARBA" id="ARBA00009018"/>
    </source>
</evidence>
<comment type="catalytic activity">
    <reaction evidence="8">
        <text>3'-dephospho-CoA + ATP = ADP + CoA + H(+)</text>
        <dbReference type="Rhea" id="RHEA:18245"/>
        <dbReference type="ChEBI" id="CHEBI:15378"/>
        <dbReference type="ChEBI" id="CHEBI:30616"/>
        <dbReference type="ChEBI" id="CHEBI:57287"/>
        <dbReference type="ChEBI" id="CHEBI:57328"/>
        <dbReference type="ChEBI" id="CHEBI:456216"/>
        <dbReference type="EC" id="2.7.1.24"/>
    </reaction>
</comment>
<comment type="pathway">
    <text evidence="8">Cofactor biosynthesis; coenzyme A biosynthesis; CoA from (R)-pantothenate: step 5/5.</text>
</comment>
<comment type="function">
    <text evidence="8">Catalyzes the phosphorylation of the 3'-hydroxyl group of dephosphocoenzyme A to form coenzyme A.</text>
</comment>
<dbReference type="Pfam" id="PF01121">
    <property type="entry name" value="CoaE"/>
    <property type="match status" value="1"/>
</dbReference>
<dbReference type="OrthoDB" id="9812943at2"/>
<dbReference type="RefSeq" id="WP_057870832.1">
    <property type="nucleotide sequence ID" value="NZ_AZGB01000005.1"/>
</dbReference>
<evidence type="ECO:0000256" key="8">
    <source>
        <dbReference type="HAMAP-Rule" id="MF_00376"/>
    </source>
</evidence>
<dbReference type="NCBIfam" id="TIGR00152">
    <property type="entry name" value="dephospho-CoA kinase"/>
    <property type="match status" value="1"/>
</dbReference>
<keyword evidence="7 8" id="KW-0173">Coenzyme A biosynthesis</keyword>
<dbReference type="InterPro" id="IPR001977">
    <property type="entry name" value="Depp_CoAkinase"/>
</dbReference>
<evidence type="ECO:0000256" key="6">
    <source>
        <dbReference type="ARBA" id="ARBA00022840"/>
    </source>
</evidence>